<name>A0AA86YZQ1_PROST</name>
<evidence type="ECO:0000256" key="1">
    <source>
        <dbReference type="SAM" id="Phobius"/>
    </source>
</evidence>
<evidence type="ECO:0000313" key="2">
    <source>
        <dbReference type="EMBL" id="EDU61609.1"/>
    </source>
</evidence>
<evidence type="ECO:0000313" key="3">
    <source>
        <dbReference type="Proteomes" id="UP000004506"/>
    </source>
</evidence>
<comment type="caution">
    <text evidence="2">The sequence shown here is derived from an EMBL/GenBank/DDBJ whole genome shotgun (WGS) entry which is preliminary data.</text>
</comment>
<keyword evidence="1" id="KW-0812">Transmembrane</keyword>
<feature type="transmembrane region" description="Helical" evidence="1">
    <location>
        <begin position="77"/>
        <end position="93"/>
    </location>
</feature>
<organism evidence="2 3">
    <name type="scientific">Providencia stuartii ATCC 25827</name>
    <dbReference type="NCBI Taxonomy" id="471874"/>
    <lineage>
        <taxon>Bacteria</taxon>
        <taxon>Pseudomonadati</taxon>
        <taxon>Pseudomonadota</taxon>
        <taxon>Gammaproteobacteria</taxon>
        <taxon>Enterobacterales</taxon>
        <taxon>Morganellaceae</taxon>
        <taxon>Providencia</taxon>
    </lineage>
</organism>
<keyword evidence="1" id="KW-0472">Membrane</keyword>
<protein>
    <submittedName>
        <fullName evidence="2">Uncharacterized protein</fullName>
    </submittedName>
</protein>
<reference evidence="3" key="2">
    <citation type="submission" date="2008-04" db="EMBL/GenBank/DDBJ databases">
        <title>Draft genome sequence of Providencia stuartii(ATCC 25827).</title>
        <authorList>
            <person name="Sudarsanam P."/>
            <person name="Ley R."/>
            <person name="Guruge J."/>
            <person name="Turnbaugh P.J."/>
            <person name="Mahowald M."/>
            <person name="Liep D."/>
            <person name="Gordon J."/>
        </authorList>
    </citation>
    <scope>NUCLEOTIDE SEQUENCE [LARGE SCALE GENOMIC DNA]</scope>
    <source>
        <strain evidence="3">ATCC 25827</strain>
    </source>
</reference>
<dbReference type="Proteomes" id="UP000004506">
    <property type="component" value="Unassembled WGS sequence"/>
</dbReference>
<accession>A0AA86YZQ1</accession>
<dbReference type="RefSeq" id="WP_004924359.1">
    <property type="nucleotide sequence ID" value="NZ_DS607671.1"/>
</dbReference>
<dbReference type="EMBL" id="ABJD02000047">
    <property type="protein sequence ID" value="EDU61609.1"/>
    <property type="molecule type" value="Genomic_DNA"/>
</dbReference>
<sequence length="361" mass="42525">MKQNKEKYFIVDLYAHASEHSLINESFIQYFEKNADNKFLLNHNHIKFLKNKKNAFKYPMNDSSIKNKIFRLINREIIKLITFVFFIPYIVFSKRKICVLGASNIQMYFLSLLSFLSPKIVVHGQAESLLMPKTLSSRLFVKAYHRFNNKKINLLFLSYHIKNNIKYHDNQYFIKHPLPDNPNFKLSHTKNHTDNIYRIAIVGLIRNDKKNCNLIYDLKVKDNIELWVIGRAHSDFIIKKNSKVNFKLWDEIYSTEEFNEEIKKIDGFLYLFDESQYKLTASATALDALIYKKTVFTLNNPAIISLLGNYKNIITANTLNELEKAINSFSDKHEFDNNLLSEYNLNNPNNPDVIILEEWLS</sequence>
<gene>
    <name evidence="2" type="ORF">PROSTU_00498</name>
</gene>
<reference evidence="2 3" key="3">
    <citation type="submission" date="2008-05" db="EMBL/GenBank/DDBJ databases">
        <authorList>
            <person name="Fulton L."/>
            <person name="Clifton S."/>
            <person name="Fulton B."/>
            <person name="Xu J."/>
            <person name="Minx P."/>
            <person name="Pepin K.H."/>
            <person name="Johnson M."/>
            <person name="Thiruvilangam P."/>
            <person name="Bhonagiri V."/>
            <person name="Nash W.E."/>
            <person name="Mardis E.R."/>
            <person name="Wilson R.K."/>
        </authorList>
    </citation>
    <scope>NUCLEOTIDE SEQUENCE [LARGE SCALE GENOMIC DNA]</scope>
    <source>
        <strain evidence="2 3">ATCC 25827</strain>
    </source>
</reference>
<dbReference type="AlphaFoldDB" id="A0AA86YZQ1"/>
<keyword evidence="1" id="KW-1133">Transmembrane helix</keyword>
<reference evidence="3" key="1">
    <citation type="submission" date="2008-04" db="EMBL/GenBank/DDBJ databases">
        <title>Draft genome sequence of Providencia stuartii (ATCC 25827).</title>
        <authorList>
            <person name="Sudarsanam P."/>
            <person name="Ley R."/>
            <person name="Guruge J."/>
            <person name="Turnbaugh P.J."/>
            <person name="Mahowald M."/>
            <person name="Liep D."/>
            <person name="Gordon J."/>
        </authorList>
    </citation>
    <scope>NUCLEOTIDE SEQUENCE [LARGE SCALE GENOMIC DNA]</scope>
    <source>
        <strain evidence="3">ATCC 25827</strain>
    </source>
</reference>
<proteinExistence type="predicted"/>